<dbReference type="InterPro" id="IPR023404">
    <property type="entry name" value="rSAM_horseshoe"/>
</dbReference>
<dbReference type="InterPro" id="IPR007197">
    <property type="entry name" value="rSAM"/>
</dbReference>
<comment type="cofactor">
    <cofactor evidence="1">
        <name>[4Fe-4S] cluster</name>
        <dbReference type="ChEBI" id="CHEBI:49883"/>
    </cofactor>
</comment>
<dbReference type="InterPro" id="IPR034466">
    <property type="entry name" value="Methyltransferase_Class_B"/>
</dbReference>
<dbReference type="SUPFAM" id="SSF102114">
    <property type="entry name" value="Radical SAM enzymes"/>
    <property type="match status" value="1"/>
</dbReference>
<evidence type="ECO:0000256" key="4">
    <source>
        <dbReference type="ARBA" id="ARBA00023004"/>
    </source>
</evidence>
<dbReference type="InterPro" id="IPR058240">
    <property type="entry name" value="rSAM_sf"/>
</dbReference>
<dbReference type="Gene3D" id="3.80.30.20">
    <property type="entry name" value="tm_1862 like domain"/>
    <property type="match status" value="1"/>
</dbReference>
<dbReference type="PANTHER" id="PTHR43409">
    <property type="entry name" value="ANAEROBIC MAGNESIUM-PROTOPORPHYRIN IX MONOMETHYL ESTER CYCLASE-RELATED"/>
    <property type="match status" value="1"/>
</dbReference>
<evidence type="ECO:0000256" key="1">
    <source>
        <dbReference type="ARBA" id="ARBA00001966"/>
    </source>
</evidence>
<evidence type="ECO:0000256" key="3">
    <source>
        <dbReference type="ARBA" id="ARBA00022723"/>
    </source>
</evidence>
<keyword evidence="5" id="KW-0411">Iron-sulfur</keyword>
<proteinExistence type="predicted"/>
<sequence>MAKETSIYPLNIPAIEVNEDLDFLLLELPPRFKPLLPHGLGYVNNILKSTGISFQTLDVNIICYHRYHSKRLLVGNNPVILSNSIKMREEPWDESDTSEWHKEEVVDYFWPHLEEVIQEIIKKRPKSVGISSNCNNRFIAFKFINAIRESVPEILFIAGGYDCIHNENSKHLLHFYDYVVIGEAEMTLPFLVTALAQNEKPKDVPGVISRFDTPGRAAAIPLPPHDLDLYGFPQYEWLDTELYRNFTGERHAVISSSRGCNWRRCRYCNDKLIFRKRSPAKVAAEIEFWVKKGFRLIQFNDSDINGDYTALYELCSEIIKRKLNVKLLGQQRVDKHNTREFFQHLAKAGFFHLSFGVDGWSDHILRLQGKGYNMKQVFQNLRDCYESGIHVIASAVVGVPGETDDDVAETIANFIKCKNYITLIGTLRPLELLPGSIYFQNQAKYKISFLGDKEQIIRDYPINIPNDLWFSEEPYIDKKIRFERVDHITRVLLENGLPFSHFLKSNF</sequence>
<gene>
    <name evidence="7" type="ORF">ACFL27_08730</name>
</gene>
<dbReference type="SFLD" id="SFLDG01082">
    <property type="entry name" value="B12-binding_domain_containing"/>
    <property type="match status" value="1"/>
</dbReference>
<dbReference type="InterPro" id="IPR006638">
    <property type="entry name" value="Elp3/MiaA/NifB-like_rSAM"/>
</dbReference>
<dbReference type="Gene3D" id="3.40.50.280">
    <property type="entry name" value="Cobalamin-binding domain"/>
    <property type="match status" value="1"/>
</dbReference>
<organism evidence="7 8">
    <name type="scientific">candidate division CSSED10-310 bacterium</name>
    <dbReference type="NCBI Taxonomy" id="2855610"/>
    <lineage>
        <taxon>Bacteria</taxon>
        <taxon>Bacteria division CSSED10-310</taxon>
    </lineage>
</organism>
<dbReference type="Pfam" id="PF04055">
    <property type="entry name" value="Radical_SAM"/>
    <property type="match status" value="1"/>
</dbReference>
<dbReference type="SFLD" id="SFLDS00029">
    <property type="entry name" value="Radical_SAM"/>
    <property type="match status" value="1"/>
</dbReference>
<keyword evidence="2" id="KW-0949">S-adenosyl-L-methionine</keyword>
<name>A0ABV6YVQ0_UNCC1</name>
<comment type="caution">
    <text evidence="7">The sequence shown here is derived from an EMBL/GenBank/DDBJ whole genome shotgun (WGS) entry which is preliminary data.</text>
</comment>
<keyword evidence="4" id="KW-0408">Iron</keyword>
<keyword evidence="3" id="KW-0479">Metal-binding</keyword>
<dbReference type="EMBL" id="JBHPBY010000087">
    <property type="protein sequence ID" value="MFC1850262.1"/>
    <property type="molecule type" value="Genomic_DNA"/>
</dbReference>
<evidence type="ECO:0000256" key="2">
    <source>
        <dbReference type="ARBA" id="ARBA00022691"/>
    </source>
</evidence>
<reference evidence="7 8" key="1">
    <citation type="submission" date="2024-09" db="EMBL/GenBank/DDBJ databases">
        <title>Laminarin stimulates single cell rates of sulfate reduction while oxygen inhibits transcriptomic activity in coastal marine sediment.</title>
        <authorList>
            <person name="Lindsay M."/>
            <person name="Orcutt B."/>
            <person name="Emerson D."/>
            <person name="Stepanauskas R."/>
            <person name="D'Angelo T."/>
        </authorList>
    </citation>
    <scope>NUCLEOTIDE SEQUENCE [LARGE SCALE GENOMIC DNA]</scope>
    <source>
        <strain evidence="7">SAG AM-311-K15</strain>
    </source>
</reference>
<evidence type="ECO:0000259" key="6">
    <source>
        <dbReference type="PROSITE" id="PS51918"/>
    </source>
</evidence>
<keyword evidence="8" id="KW-1185">Reference proteome</keyword>
<feature type="domain" description="Radical SAM core" evidence="6">
    <location>
        <begin position="246"/>
        <end position="471"/>
    </location>
</feature>
<dbReference type="SFLD" id="SFLDG01123">
    <property type="entry name" value="methyltransferase_(Class_B)"/>
    <property type="match status" value="1"/>
</dbReference>
<protein>
    <submittedName>
        <fullName evidence="7">B12-binding domain-containing radical SAM protein</fullName>
    </submittedName>
</protein>
<dbReference type="CDD" id="cd01335">
    <property type="entry name" value="Radical_SAM"/>
    <property type="match status" value="1"/>
</dbReference>
<accession>A0ABV6YVQ0</accession>
<dbReference type="PROSITE" id="PS51918">
    <property type="entry name" value="RADICAL_SAM"/>
    <property type="match status" value="1"/>
</dbReference>
<evidence type="ECO:0000256" key="5">
    <source>
        <dbReference type="ARBA" id="ARBA00023014"/>
    </source>
</evidence>
<dbReference type="InterPro" id="IPR051198">
    <property type="entry name" value="BchE-like"/>
</dbReference>
<evidence type="ECO:0000313" key="7">
    <source>
        <dbReference type="EMBL" id="MFC1850262.1"/>
    </source>
</evidence>
<evidence type="ECO:0000313" key="8">
    <source>
        <dbReference type="Proteomes" id="UP001594351"/>
    </source>
</evidence>
<dbReference type="SMART" id="SM00729">
    <property type="entry name" value="Elp3"/>
    <property type="match status" value="1"/>
</dbReference>
<dbReference type="Proteomes" id="UP001594351">
    <property type="component" value="Unassembled WGS sequence"/>
</dbReference>